<dbReference type="EMBL" id="BRXW01000509">
    <property type="protein sequence ID" value="GMH61532.1"/>
    <property type="molecule type" value="Genomic_DNA"/>
</dbReference>
<dbReference type="AlphaFoldDB" id="A0A9W7E082"/>
<dbReference type="GO" id="GO:0003777">
    <property type="term" value="F:microtubule motor activity"/>
    <property type="evidence" value="ECO:0007669"/>
    <property type="project" value="InterPro"/>
</dbReference>
<dbReference type="GO" id="GO:0005874">
    <property type="term" value="C:microtubule"/>
    <property type="evidence" value="ECO:0007669"/>
    <property type="project" value="UniProtKB-KW"/>
</dbReference>
<dbReference type="Pfam" id="PF00225">
    <property type="entry name" value="Kinesin"/>
    <property type="match status" value="2"/>
</dbReference>
<feature type="compositionally biased region" description="Polar residues" evidence="7">
    <location>
        <begin position="265"/>
        <end position="287"/>
    </location>
</feature>
<gene>
    <name evidence="9" type="ORF">TrLO_g13386</name>
</gene>
<evidence type="ECO:0000313" key="10">
    <source>
        <dbReference type="Proteomes" id="UP001165122"/>
    </source>
</evidence>
<evidence type="ECO:0000259" key="8">
    <source>
        <dbReference type="PROSITE" id="PS50067"/>
    </source>
</evidence>
<comment type="subcellular location">
    <subcellularLocation>
        <location evidence="1">Cytoplasm</location>
        <location evidence="1">Cytoskeleton</location>
    </subcellularLocation>
</comment>
<keyword evidence="5" id="KW-0206">Cytoskeleton</keyword>
<feature type="compositionally biased region" description="Low complexity" evidence="7">
    <location>
        <begin position="41"/>
        <end position="53"/>
    </location>
</feature>
<dbReference type="Proteomes" id="UP001165122">
    <property type="component" value="Unassembled WGS sequence"/>
</dbReference>
<feature type="binding site" evidence="6">
    <location>
        <begin position="466"/>
        <end position="473"/>
    </location>
    <ligand>
        <name>ATP</name>
        <dbReference type="ChEBI" id="CHEBI:30616"/>
    </ligand>
</feature>
<dbReference type="InterPro" id="IPR001752">
    <property type="entry name" value="Kinesin_motor_dom"/>
</dbReference>
<evidence type="ECO:0000256" key="7">
    <source>
        <dbReference type="SAM" id="MobiDB-lite"/>
    </source>
</evidence>
<feature type="compositionally biased region" description="Basic and acidic residues" evidence="7">
    <location>
        <begin position="78"/>
        <end position="90"/>
    </location>
</feature>
<organism evidence="9 10">
    <name type="scientific">Triparma laevis f. longispina</name>
    <dbReference type="NCBI Taxonomy" id="1714387"/>
    <lineage>
        <taxon>Eukaryota</taxon>
        <taxon>Sar</taxon>
        <taxon>Stramenopiles</taxon>
        <taxon>Ochrophyta</taxon>
        <taxon>Bolidophyceae</taxon>
        <taxon>Parmales</taxon>
        <taxon>Triparmaceae</taxon>
        <taxon>Triparma</taxon>
    </lineage>
</organism>
<evidence type="ECO:0000256" key="5">
    <source>
        <dbReference type="ARBA" id="ARBA00023212"/>
    </source>
</evidence>
<keyword evidence="6" id="KW-0067">ATP-binding</keyword>
<feature type="domain" description="Kinesin motor" evidence="8">
    <location>
        <begin position="370"/>
        <end position="829"/>
    </location>
</feature>
<evidence type="ECO:0000313" key="9">
    <source>
        <dbReference type="EMBL" id="GMH61532.1"/>
    </source>
</evidence>
<feature type="compositionally biased region" description="Low complexity" evidence="7">
    <location>
        <begin position="15"/>
        <end position="26"/>
    </location>
</feature>
<dbReference type="InterPro" id="IPR027417">
    <property type="entry name" value="P-loop_NTPase"/>
</dbReference>
<evidence type="ECO:0000256" key="1">
    <source>
        <dbReference type="ARBA" id="ARBA00004245"/>
    </source>
</evidence>
<feature type="region of interest" description="Disordered" evidence="7">
    <location>
        <begin position="248"/>
        <end position="291"/>
    </location>
</feature>
<keyword evidence="6" id="KW-0547">Nucleotide-binding</keyword>
<feature type="compositionally biased region" description="Low complexity" evidence="7">
    <location>
        <begin position="178"/>
        <end position="191"/>
    </location>
</feature>
<accession>A0A9W7E082</accession>
<feature type="region of interest" description="Disordered" evidence="7">
    <location>
        <begin position="1"/>
        <end position="231"/>
    </location>
</feature>
<evidence type="ECO:0000256" key="4">
    <source>
        <dbReference type="ARBA" id="ARBA00023175"/>
    </source>
</evidence>
<reference evidence="10" key="1">
    <citation type="journal article" date="2023" name="Commun. Biol.">
        <title>Genome analysis of Parmales, the sister group of diatoms, reveals the evolutionary specialization of diatoms from phago-mixotrophs to photoautotrophs.</title>
        <authorList>
            <person name="Ban H."/>
            <person name="Sato S."/>
            <person name="Yoshikawa S."/>
            <person name="Yamada K."/>
            <person name="Nakamura Y."/>
            <person name="Ichinomiya M."/>
            <person name="Sato N."/>
            <person name="Blanc-Mathieu R."/>
            <person name="Endo H."/>
            <person name="Kuwata A."/>
            <person name="Ogata H."/>
        </authorList>
    </citation>
    <scope>NUCLEOTIDE SEQUENCE [LARGE SCALE GENOMIC DNA]</scope>
    <source>
        <strain evidence="10">NIES 3700</strain>
    </source>
</reference>
<evidence type="ECO:0000256" key="3">
    <source>
        <dbReference type="ARBA" id="ARBA00022701"/>
    </source>
</evidence>
<name>A0A9W7E082_9STRA</name>
<dbReference type="OrthoDB" id="3176171at2759"/>
<dbReference type="PANTHER" id="PTHR47971">
    <property type="entry name" value="KINESIN-RELATED PROTEIN 6"/>
    <property type="match status" value="1"/>
</dbReference>
<dbReference type="Gene3D" id="3.40.850.10">
    <property type="entry name" value="Kinesin motor domain"/>
    <property type="match status" value="2"/>
</dbReference>
<keyword evidence="10" id="KW-1185">Reference proteome</keyword>
<sequence length="964" mass="107052">MSRRQLHQSHVPDWAQTQNFQQANTASGTLADLEDMFNSPSRNGNGNGSNRNGGDTHDDPNTNPPEEPPEDAFFALLRQDDESKFMENRPKPQKNRRRPPNSSNNQYTSIKPKVSTRAPSLKKKQPPPPPPINKAQQECDEAFFGMLRGSGGGGGKKPDMQLGAVSPRIPTPRSSVESVNLSRPTSSSSLRNSREAPPARRTRRKKPEARNPHDDMVISSGGQGAFSDQTYLDKVIEDDKKKWELMQKKKEKENGRKSKKPTGIKRSNSIPGKSSSTNADPSSSKMNNPKPLSVHRVQSKMDFDVQNGPQGGEKDTRRNLDKRTARLRHAPHFSAAVKYWRVKNEGYNCNYNHREQVYDDSATTSRSINGVSVFVRKRPLFDYEKKRLDYDVVSVKSYSERDCDEVVVHNCGMHPDMKKMLHKPTRYKCSAAFDQFASNDDIFNNVGRPMVEKCLTGSIGTILMYGQTGSGKTYTMTSIEERATGFLFDLIGREEERGEEFTVALKFIELAGKKAVDLLGRKQGAAVKIVDEIMGMGHSVDEVKEEEAGGAEEQELDVGESLLLVNNKSDLPTGRIRADFEEFGVKKMIEMEKSLKMGGDKGSYVLVLMNSGEAASMALARLAGEYPDMLRVDKQTGLQMGLDPSDLGVAKNGGANGPVVTVKWKGAAELEVTSTEQMLKYISVGKSRRATEATDVNGTSSRSHAVLQITLLRKGERGSKKRGVLTLIDCAGSERRNDSMYHDKARQKESAEINNSLWALKNCIRARCEILEKPNTFIPYRSSLLTRVLRESFERDTALLSIIATAAPNATDTEHTMETLKTVSTIVGTEKDVEEIETEQVMQAHKLQEMLVAQGSGGGGGGAEKPTRTVIMPIKWSHEQLKRWLTKARGGEFQQVAKRVVKSDTGKTIMAQTIPKLERSLCQNDNMLATSLYNNLRGESDKIAKVLLKERKSRQALAKGQEAY</sequence>
<comment type="similarity">
    <text evidence="6">Belongs to the TRAFAC class myosin-kinesin ATPase superfamily. Kinesin family.</text>
</comment>
<dbReference type="GO" id="GO:0007018">
    <property type="term" value="P:microtubule-based movement"/>
    <property type="evidence" value="ECO:0007669"/>
    <property type="project" value="InterPro"/>
</dbReference>
<protein>
    <recommendedName>
        <fullName evidence="8">Kinesin motor domain-containing protein</fullName>
    </recommendedName>
</protein>
<proteinExistence type="inferred from homology"/>
<keyword evidence="3" id="KW-0493">Microtubule</keyword>
<dbReference type="PRINTS" id="PR00380">
    <property type="entry name" value="KINESINHEAVY"/>
</dbReference>
<evidence type="ECO:0000256" key="6">
    <source>
        <dbReference type="PROSITE-ProRule" id="PRU00283"/>
    </source>
</evidence>
<dbReference type="SUPFAM" id="SSF52540">
    <property type="entry name" value="P-loop containing nucleoside triphosphate hydrolases"/>
    <property type="match status" value="2"/>
</dbReference>
<dbReference type="PROSITE" id="PS50067">
    <property type="entry name" value="KINESIN_MOTOR_2"/>
    <property type="match status" value="1"/>
</dbReference>
<keyword evidence="4 6" id="KW-0505">Motor protein</keyword>
<dbReference type="GO" id="GO:0005524">
    <property type="term" value="F:ATP binding"/>
    <property type="evidence" value="ECO:0007669"/>
    <property type="project" value="UniProtKB-UniRule"/>
</dbReference>
<keyword evidence="2" id="KW-0963">Cytoplasm</keyword>
<dbReference type="GO" id="GO:0007019">
    <property type="term" value="P:microtubule depolymerization"/>
    <property type="evidence" value="ECO:0007669"/>
    <property type="project" value="TreeGrafter"/>
</dbReference>
<dbReference type="SMART" id="SM00129">
    <property type="entry name" value="KISc"/>
    <property type="match status" value="1"/>
</dbReference>
<evidence type="ECO:0000256" key="2">
    <source>
        <dbReference type="ARBA" id="ARBA00022490"/>
    </source>
</evidence>
<dbReference type="GO" id="GO:0008017">
    <property type="term" value="F:microtubule binding"/>
    <property type="evidence" value="ECO:0007669"/>
    <property type="project" value="InterPro"/>
</dbReference>
<comment type="caution">
    <text evidence="9">The sequence shown here is derived from an EMBL/GenBank/DDBJ whole genome shotgun (WGS) entry which is preliminary data.</text>
</comment>
<dbReference type="InterPro" id="IPR027640">
    <property type="entry name" value="Kinesin-like_fam"/>
</dbReference>
<dbReference type="InterPro" id="IPR036961">
    <property type="entry name" value="Kinesin_motor_dom_sf"/>
</dbReference>
<dbReference type="PANTHER" id="PTHR47971:SF8">
    <property type="entry name" value="KINESIN-LIKE PROTEIN"/>
    <property type="match status" value="1"/>
</dbReference>